<proteinExistence type="predicted"/>
<dbReference type="EMBL" id="JADEWN010000039">
    <property type="protein sequence ID" value="MBE9191776.1"/>
    <property type="molecule type" value="Genomic_DNA"/>
</dbReference>
<accession>A0ABR9UTZ3</accession>
<comment type="caution">
    <text evidence="2">The sequence shown here is derived from an EMBL/GenBank/DDBJ whole genome shotgun (WGS) entry which is preliminary data.</text>
</comment>
<sequence length="264" mass="30189">MKLKTLTAPVSTLARKLNLLVSTTNKPAGSTASVENDLRQQIAAKYLTGYGIEIGALHSPLQVPAEVNIQYVDRISVEELRKQYPELAAHNLVEPDIIDDGEVLTTVPNDSLDFVIVNHVIEHCQNPIFSLENWLRVLKPGGVLYMAVPDKRYTFDCDRPITPLEHIIRDYEEGGSWSERSHYEEWARLVEKAADSNVATRAENLLAINYSIHFHVWTQIEFLELLLYCRNSLSLPLEIELLQKNQIEFIVILRKTMESLRIQR</sequence>
<evidence type="ECO:0000259" key="1">
    <source>
        <dbReference type="Pfam" id="PF08241"/>
    </source>
</evidence>
<keyword evidence="3" id="KW-1185">Reference proteome</keyword>
<reference evidence="2 3" key="1">
    <citation type="submission" date="2020-10" db="EMBL/GenBank/DDBJ databases">
        <authorList>
            <person name="Castelo-Branco R."/>
            <person name="Eusebio N."/>
            <person name="Adriana R."/>
            <person name="Vieira A."/>
            <person name="Brugerolle De Fraissinette N."/>
            <person name="Rezende De Castro R."/>
            <person name="Schneider M.P."/>
            <person name="Vasconcelos V."/>
            <person name="Leao P.N."/>
        </authorList>
    </citation>
    <scope>NUCLEOTIDE SEQUENCE [LARGE SCALE GENOMIC DNA]</scope>
    <source>
        <strain evidence="2 3">LEGE 06123</strain>
    </source>
</reference>
<keyword evidence="2" id="KW-0489">Methyltransferase</keyword>
<evidence type="ECO:0000313" key="3">
    <source>
        <dbReference type="Proteomes" id="UP000651156"/>
    </source>
</evidence>
<keyword evidence="2" id="KW-0808">Transferase</keyword>
<dbReference type="InterPro" id="IPR029063">
    <property type="entry name" value="SAM-dependent_MTases_sf"/>
</dbReference>
<gene>
    <name evidence="2" type="ORF">IQ230_15745</name>
</gene>
<evidence type="ECO:0000313" key="2">
    <source>
        <dbReference type="EMBL" id="MBE9191776.1"/>
    </source>
</evidence>
<name>A0ABR9UTZ3_9CHRO</name>
<dbReference type="Pfam" id="PF08241">
    <property type="entry name" value="Methyltransf_11"/>
    <property type="match status" value="1"/>
</dbReference>
<dbReference type="InterPro" id="IPR013216">
    <property type="entry name" value="Methyltransf_11"/>
</dbReference>
<dbReference type="CDD" id="cd02440">
    <property type="entry name" value="AdoMet_MTases"/>
    <property type="match status" value="1"/>
</dbReference>
<dbReference type="Gene3D" id="3.40.50.150">
    <property type="entry name" value="Vaccinia Virus protein VP39"/>
    <property type="match status" value="1"/>
</dbReference>
<dbReference type="Proteomes" id="UP000651156">
    <property type="component" value="Unassembled WGS sequence"/>
</dbReference>
<organism evidence="2 3">
    <name type="scientific">Gloeocapsopsis crepidinum LEGE 06123</name>
    <dbReference type="NCBI Taxonomy" id="588587"/>
    <lineage>
        <taxon>Bacteria</taxon>
        <taxon>Bacillati</taxon>
        <taxon>Cyanobacteriota</taxon>
        <taxon>Cyanophyceae</taxon>
        <taxon>Oscillatoriophycideae</taxon>
        <taxon>Chroococcales</taxon>
        <taxon>Chroococcaceae</taxon>
        <taxon>Gloeocapsopsis</taxon>
    </lineage>
</organism>
<dbReference type="GO" id="GO:0008168">
    <property type="term" value="F:methyltransferase activity"/>
    <property type="evidence" value="ECO:0007669"/>
    <property type="project" value="UniProtKB-KW"/>
</dbReference>
<dbReference type="RefSeq" id="WP_193932917.1">
    <property type="nucleotide sequence ID" value="NZ_CAWPMZ010000071.1"/>
</dbReference>
<feature type="domain" description="Methyltransferase type 11" evidence="1">
    <location>
        <begin position="97"/>
        <end position="145"/>
    </location>
</feature>
<dbReference type="SUPFAM" id="SSF53335">
    <property type="entry name" value="S-adenosyl-L-methionine-dependent methyltransferases"/>
    <property type="match status" value="1"/>
</dbReference>
<dbReference type="GO" id="GO:0032259">
    <property type="term" value="P:methylation"/>
    <property type="evidence" value="ECO:0007669"/>
    <property type="project" value="UniProtKB-KW"/>
</dbReference>
<protein>
    <submittedName>
        <fullName evidence="2">Methyltransferase domain-containing protein</fullName>
    </submittedName>
</protein>